<comment type="caution">
    <text evidence="3">The sequence shown here is derived from an EMBL/GenBank/DDBJ whole genome shotgun (WGS) entry which is preliminary data.</text>
</comment>
<proteinExistence type="predicted"/>
<evidence type="ECO:0000259" key="2">
    <source>
        <dbReference type="PROSITE" id="PS51898"/>
    </source>
</evidence>
<evidence type="ECO:0000313" key="4">
    <source>
        <dbReference type="Proteomes" id="UP000032309"/>
    </source>
</evidence>
<dbReference type="RefSeq" id="WP_052562462.1">
    <property type="nucleotide sequence ID" value="NZ_BAFN01000001.1"/>
</dbReference>
<gene>
    <name evidence="3" type="ORF">BROSI_A0840</name>
</gene>
<keyword evidence="1" id="KW-0233">DNA recombination</keyword>
<dbReference type="Proteomes" id="UP000032309">
    <property type="component" value="Unassembled WGS sequence"/>
</dbReference>
<dbReference type="CDD" id="cd00796">
    <property type="entry name" value="INT_Rci_Hp1_C"/>
    <property type="match status" value="1"/>
</dbReference>
<dbReference type="EMBL" id="BAFN01000001">
    <property type="protein sequence ID" value="GAN32328.1"/>
    <property type="molecule type" value="Genomic_DNA"/>
</dbReference>
<feature type="domain" description="Tyr recombinase" evidence="2">
    <location>
        <begin position="1"/>
        <end position="105"/>
    </location>
</feature>
<name>A0ABQ0JUC6_9BACT</name>
<dbReference type="InterPro" id="IPR011010">
    <property type="entry name" value="DNA_brk_join_enz"/>
</dbReference>
<reference evidence="4" key="1">
    <citation type="journal article" date="2015" name="Genome Announc.">
        <title>Draft Genome Sequence of an Anaerobic Ammonium-Oxidizing Bacterium, "Candidatus Brocadia sinica".</title>
        <authorList>
            <person name="Oshiki M."/>
            <person name="Shinyako-Hata K."/>
            <person name="Satoh H."/>
            <person name="Okabe S."/>
        </authorList>
    </citation>
    <scope>NUCLEOTIDE SEQUENCE [LARGE SCALE GENOMIC DNA]</scope>
    <source>
        <strain evidence="4">JPN1</strain>
    </source>
</reference>
<dbReference type="InterPro" id="IPR002104">
    <property type="entry name" value="Integrase_catalytic"/>
</dbReference>
<protein>
    <submittedName>
        <fullName evidence="3">Site-specific tyrosine recombinase</fullName>
    </submittedName>
</protein>
<accession>A0ABQ0JUC6</accession>
<dbReference type="InterPro" id="IPR013762">
    <property type="entry name" value="Integrase-like_cat_sf"/>
</dbReference>
<sequence>MFSLQWARVDFSRKTIIIQESKNGKPRTIPLDRVAFDILAEKSKIRNIKYDFVFISRIGTKINCHNLRRIFNIAVKKAGLQNFRFHDLRHTLFSSIFKWEIFWVG</sequence>
<organism evidence="3 4">
    <name type="scientific">Candidatus Brocadia sinica JPN1</name>
    <dbReference type="NCBI Taxonomy" id="1197129"/>
    <lineage>
        <taxon>Bacteria</taxon>
        <taxon>Pseudomonadati</taxon>
        <taxon>Planctomycetota</taxon>
        <taxon>Candidatus Brocadiia</taxon>
        <taxon>Candidatus Brocadiales</taxon>
        <taxon>Candidatus Brocadiaceae</taxon>
        <taxon>Candidatus Brocadia</taxon>
    </lineage>
</organism>
<dbReference type="PROSITE" id="PS51898">
    <property type="entry name" value="TYR_RECOMBINASE"/>
    <property type="match status" value="1"/>
</dbReference>
<dbReference type="Pfam" id="PF00589">
    <property type="entry name" value="Phage_integrase"/>
    <property type="match status" value="1"/>
</dbReference>
<dbReference type="SUPFAM" id="SSF56349">
    <property type="entry name" value="DNA breaking-rejoining enzymes"/>
    <property type="match status" value="1"/>
</dbReference>
<evidence type="ECO:0000313" key="3">
    <source>
        <dbReference type="EMBL" id="GAN32328.1"/>
    </source>
</evidence>
<dbReference type="Gene3D" id="1.10.443.10">
    <property type="entry name" value="Intergrase catalytic core"/>
    <property type="match status" value="1"/>
</dbReference>
<keyword evidence="4" id="KW-1185">Reference proteome</keyword>
<evidence type="ECO:0000256" key="1">
    <source>
        <dbReference type="ARBA" id="ARBA00023172"/>
    </source>
</evidence>